<dbReference type="EMBL" id="GIBP01001250">
    <property type="protein sequence ID" value="NDV30219.1"/>
    <property type="molecule type" value="Transcribed_RNA"/>
</dbReference>
<evidence type="ECO:0000256" key="2">
    <source>
        <dbReference type="SAM" id="Phobius"/>
    </source>
</evidence>
<feature type="transmembrane region" description="Helical" evidence="2">
    <location>
        <begin position="232"/>
        <end position="252"/>
    </location>
</feature>
<keyword evidence="2" id="KW-0812">Transmembrane</keyword>
<feature type="transmembrane region" description="Helical" evidence="2">
    <location>
        <begin position="565"/>
        <end position="586"/>
    </location>
</feature>
<dbReference type="PRINTS" id="PR00889">
    <property type="entry name" value="CALPONIN"/>
</dbReference>
<dbReference type="GO" id="GO:0007015">
    <property type="term" value="P:actin filament organization"/>
    <property type="evidence" value="ECO:0007669"/>
    <property type="project" value="TreeGrafter"/>
</dbReference>
<dbReference type="GO" id="GO:0015629">
    <property type="term" value="C:actin cytoskeleton"/>
    <property type="evidence" value="ECO:0007669"/>
    <property type="project" value="TreeGrafter"/>
</dbReference>
<reference evidence="4" key="1">
    <citation type="journal article" date="2020" name="J. Eukaryot. Microbiol.">
        <title>De novo Sequencing, Assembly and Annotation of the Transcriptome for the Free-Living Testate Amoeba Arcella intermedia.</title>
        <authorList>
            <person name="Ribeiro G.M."/>
            <person name="Porfirio-Sousa A.L."/>
            <person name="Maurer-Alcala X.X."/>
            <person name="Katz L.A."/>
            <person name="Lahr D.J.G."/>
        </authorList>
    </citation>
    <scope>NUCLEOTIDE SEQUENCE</scope>
</reference>
<feature type="compositionally biased region" description="Basic and acidic residues" evidence="1">
    <location>
        <begin position="158"/>
        <end position="168"/>
    </location>
</feature>
<feature type="transmembrane region" description="Helical" evidence="2">
    <location>
        <begin position="278"/>
        <end position="297"/>
    </location>
</feature>
<evidence type="ECO:0000313" key="4">
    <source>
        <dbReference type="EMBL" id="NDV30219.1"/>
    </source>
</evidence>
<feature type="transmembrane region" description="Helical" evidence="2">
    <location>
        <begin position="510"/>
        <end position="530"/>
    </location>
</feature>
<dbReference type="InterPro" id="IPR003096">
    <property type="entry name" value="SM22_calponin"/>
</dbReference>
<feature type="transmembrane region" description="Helical" evidence="2">
    <location>
        <begin position="444"/>
        <end position="462"/>
    </location>
</feature>
<dbReference type="SUPFAM" id="SSF47576">
    <property type="entry name" value="Calponin-homology domain, CH-domain"/>
    <property type="match status" value="1"/>
</dbReference>
<protein>
    <recommendedName>
        <fullName evidence="3">Calponin-homology (CH) domain-containing protein</fullName>
    </recommendedName>
</protein>
<dbReference type="PRINTS" id="PR00888">
    <property type="entry name" value="SM22CALPONIN"/>
</dbReference>
<feature type="transmembrane region" description="Helical" evidence="2">
    <location>
        <begin position="394"/>
        <end position="417"/>
    </location>
</feature>
<evidence type="ECO:0000259" key="3">
    <source>
        <dbReference type="PROSITE" id="PS50021"/>
    </source>
</evidence>
<organism evidence="4">
    <name type="scientific">Arcella intermedia</name>
    <dbReference type="NCBI Taxonomy" id="1963864"/>
    <lineage>
        <taxon>Eukaryota</taxon>
        <taxon>Amoebozoa</taxon>
        <taxon>Tubulinea</taxon>
        <taxon>Elardia</taxon>
        <taxon>Arcellinida</taxon>
        <taxon>Sphaerothecina</taxon>
        <taxon>Arcellidae</taxon>
        <taxon>Arcella</taxon>
    </lineage>
</organism>
<name>A0A6B2KZU2_9EUKA</name>
<feature type="region of interest" description="Disordered" evidence="1">
    <location>
        <begin position="158"/>
        <end position="193"/>
    </location>
</feature>
<dbReference type="PANTHER" id="PTHR47385">
    <property type="entry name" value="CALPONIN"/>
    <property type="match status" value="1"/>
</dbReference>
<dbReference type="InterPro" id="IPR050606">
    <property type="entry name" value="Calponin-like"/>
</dbReference>
<dbReference type="GO" id="GO:0051015">
    <property type="term" value="F:actin filament binding"/>
    <property type="evidence" value="ECO:0007669"/>
    <property type="project" value="TreeGrafter"/>
</dbReference>
<dbReference type="GO" id="GO:0031032">
    <property type="term" value="P:actomyosin structure organization"/>
    <property type="evidence" value="ECO:0007669"/>
    <property type="project" value="InterPro"/>
</dbReference>
<dbReference type="InterPro" id="IPR001715">
    <property type="entry name" value="CH_dom"/>
</dbReference>
<proteinExistence type="predicted"/>
<feature type="transmembrane region" description="Helical" evidence="2">
    <location>
        <begin position="474"/>
        <end position="498"/>
    </location>
</feature>
<dbReference type="PROSITE" id="PS50021">
    <property type="entry name" value="CH"/>
    <property type="match status" value="1"/>
</dbReference>
<dbReference type="AlphaFoldDB" id="A0A6B2KZU2"/>
<feature type="compositionally biased region" description="Acidic residues" evidence="1">
    <location>
        <begin position="170"/>
        <end position="181"/>
    </location>
</feature>
<feature type="transmembrane region" description="Helical" evidence="2">
    <location>
        <begin position="363"/>
        <end position="382"/>
    </location>
</feature>
<dbReference type="PANTHER" id="PTHR47385:SF14">
    <property type="entry name" value="TRANSGELIN"/>
    <property type="match status" value="1"/>
</dbReference>
<dbReference type="SMART" id="SM00033">
    <property type="entry name" value="CH"/>
    <property type="match status" value="1"/>
</dbReference>
<feature type="transmembrane region" description="Helical" evidence="2">
    <location>
        <begin position="598"/>
        <end position="620"/>
    </location>
</feature>
<keyword evidence="2" id="KW-0472">Membrane</keyword>
<feature type="transmembrane region" description="Helical" evidence="2">
    <location>
        <begin position="536"/>
        <end position="558"/>
    </location>
</feature>
<evidence type="ECO:0000256" key="1">
    <source>
        <dbReference type="SAM" id="MobiDB-lite"/>
    </source>
</evidence>
<dbReference type="InterPro" id="IPR036872">
    <property type="entry name" value="CH_dom_sf"/>
</dbReference>
<feature type="transmembrane region" description="Helical" evidence="2">
    <location>
        <begin position="330"/>
        <end position="351"/>
    </location>
</feature>
<sequence length="627" mass="71605">MDYEKEKKNLMAYDVEMEDNIMDWIEELVGEEIDYFYECLKSGRILCKMLNAIKPGTVPHINPPGNHLVERENIKYFLRACQVFGVSSYDIFDIQDLYTNANPKAVMQTLISLSRGLSNLSWYKGPLCVITKVKNRRMTHEESMRNVVSVSDVLGTIEEKGNEHRGSSDVETDYSEEDDDPSGSTRAIRDPEQEPFLTRLSTDNFNDEHSEEHKVRRTSFASSLVAKGPKALFLYALALFLCGSGHFTEIWIRDFAYLGSCSNATPSSPCIRDVLLEIGYIVYFVGFMISGLVYFFLGPKFTASVGLLMKAVGSMFLSGDFGYGDVFLYVGYYCFTFGGPLLLTSTTHVFYRYFKKNPHFKISLLLCFVASYLNGGHWIFFILSQVKDQVPIHIFFNIYAGILFLLSLITFVTWPTYAQIRIYSLQKQKNVFGGSSVGRFFRSFNWNFAFLCLFFPLAYLPWRLYLDDIFDPSSAAYLSPAYAIAVLLSVGSVFSILIPQLTRFFGYNAYINYSLLALWIIPETALHVAPSQIACWVRAFALGVCLPYLFGFLFHFLLDREGPFFGLKLSIVAGLCGGLEVAAYFLRPNSYFNENIRWYLHLVMAGLFGFFFLLPLAFWVRNRRQNL</sequence>
<accession>A0A6B2KZU2</accession>
<feature type="domain" description="Calponin-homology (CH)" evidence="3">
    <location>
        <begin position="15"/>
        <end position="118"/>
    </location>
</feature>
<dbReference type="InterPro" id="IPR001997">
    <property type="entry name" value="Calponin/LIMCH1"/>
</dbReference>
<keyword evidence="2" id="KW-1133">Transmembrane helix</keyword>
<dbReference type="Pfam" id="PF00307">
    <property type="entry name" value="CH"/>
    <property type="match status" value="1"/>
</dbReference>
<dbReference type="Gene3D" id="1.10.418.10">
    <property type="entry name" value="Calponin-like domain"/>
    <property type="match status" value="1"/>
</dbReference>